<dbReference type="Proteomes" id="UP001243420">
    <property type="component" value="Chromosome"/>
</dbReference>
<keyword evidence="2" id="KW-1185">Reference proteome</keyword>
<organism evidence="1 2">
    <name type="scientific">Jannaschia ovalis</name>
    <dbReference type="NCBI Taxonomy" id="3038773"/>
    <lineage>
        <taxon>Bacteria</taxon>
        <taxon>Pseudomonadati</taxon>
        <taxon>Pseudomonadota</taxon>
        <taxon>Alphaproteobacteria</taxon>
        <taxon>Rhodobacterales</taxon>
        <taxon>Roseobacteraceae</taxon>
        <taxon>Jannaschia</taxon>
    </lineage>
</organism>
<name>A0ABY8LF75_9RHOB</name>
<dbReference type="EMBL" id="CP122537">
    <property type="protein sequence ID" value="WGH79960.1"/>
    <property type="molecule type" value="Genomic_DNA"/>
</dbReference>
<gene>
    <name evidence="1" type="ORF">P8627_06800</name>
</gene>
<evidence type="ECO:0000313" key="1">
    <source>
        <dbReference type="EMBL" id="WGH79960.1"/>
    </source>
</evidence>
<dbReference type="RefSeq" id="WP_279966965.1">
    <property type="nucleotide sequence ID" value="NZ_CP122537.1"/>
</dbReference>
<proteinExistence type="predicted"/>
<protein>
    <submittedName>
        <fullName evidence="1">DUF2125 domain-containing protein</fullName>
    </submittedName>
</protein>
<evidence type="ECO:0000313" key="2">
    <source>
        <dbReference type="Proteomes" id="UP001243420"/>
    </source>
</evidence>
<sequence length="325" mass="33905">MVKWLTVLACVAGALWGGWWFVGATAVERGALSAIEAARTGGWRIAYDDLSVAGFPNRFDTTVTDVDALGPDGWGLAAPFLQVFALSYRPNHVIAVAPPSLTVATPAGPVEVTNEDLRASAVLTASRTPTLRRATLVASEVTVSGRDGGIALGNGQLSTRQAGGPAAYDLSLRLGALRPDRFLLSLVDPAGTLPEAIRLVSVDATARLDRPLEAGAEPRIEALELRAAALRWGPVEADLAGDIAIGADGLPRGALMLELAGWEVLLKLAVEGGLIPRDRQPLIAAGLGGMARDGRIAARLELRDGMAFYGPLPLGPLPRLAVPRG</sequence>
<accession>A0ABY8LF75</accession>
<reference evidence="1 2" key="1">
    <citation type="submission" date="2023-04" db="EMBL/GenBank/DDBJ databases">
        <title>Jannaschia ovalis sp. nov., a marine bacterium isolated from sea tidal flat.</title>
        <authorList>
            <person name="Kwon D.Y."/>
            <person name="Kim J.-J."/>
        </authorList>
    </citation>
    <scope>NUCLEOTIDE SEQUENCE [LARGE SCALE GENOMIC DNA]</scope>
    <source>
        <strain evidence="1 2">GRR-S6-38</strain>
    </source>
</reference>
<dbReference type="Pfam" id="PF09898">
    <property type="entry name" value="DUF2125"/>
    <property type="match status" value="1"/>
</dbReference>
<dbReference type="InterPro" id="IPR018666">
    <property type="entry name" value="DUF2125"/>
</dbReference>